<dbReference type="Pfam" id="PF03221">
    <property type="entry name" value="HTH_Tnp_Tc5"/>
    <property type="match status" value="1"/>
</dbReference>
<evidence type="ECO:0000256" key="4">
    <source>
        <dbReference type="ARBA" id="ARBA00022833"/>
    </source>
</evidence>
<evidence type="ECO:0000313" key="10">
    <source>
        <dbReference type="Proteomes" id="UP001652700"/>
    </source>
</evidence>
<evidence type="ECO:0000259" key="8">
    <source>
        <dbReference type="PROSITE" id="PS51253"/>
    </source>
</evidence>
<dbReference type="SUPFAM" id="SSF57903">
    <property type="entry name" value="FYVE/PHD zinc finger"/>
    <property type="match status" value="1"/>
</dbReference>
<dbReference type="Gene3D" id="3.30.40.10">
    <property type="entry name" value="Zinc/RING finger domain, C3HC4 (zinc finger)"/>
    <property type="match status" value="1"/>
</dbReference>
<feature type="region of interest" description="Disordered" evidence="7">
    <location>
        <begin position="429"/>
        <end position="462"/>
    </location>
</feature>
<evidence type="ECO:0000256" key="2">
    <source>
        <dbReference type="ARBA" id="ARBA00022723"/>
    </source>
</evidence>
<feature type="compositionally biased region" description="Polar residues" evidence="7">
    <location>
        <begin position="439"/>
        <end position="458"/>
    </location>
</feature>
<evidence type="ECO:0000256" key="6">
    <source>
        <dbReference type="ARBA" id="ARBA00023242"/>
    </source>
</evidence>
<evidence type="ECO:0000256" key="1">
    <source>
        <dbReference type="ARBA" id="ARBA00004123"/>
    </source>
</evidence>
<reference evidence="9" key="1">
    <citation type="submission" date="2025-05" db="UniProtKB">
        <authorList>
            <consortium name="EnsemblMetazoa"/>
        </authorList>
    </citation>
    <scope>IDENTIFICATION</scope>
</reference>
<dbReference type="InterPro" id="IPR013083">
    <property type="entry name" value="Znf_RING/FYVE/PHD"/>
</dbReference>
<keyword evidence="6" id="KW-0539">Nucleus</keyword>
<dbReference type="Pfam" id="PF03184">
    <property type="entry name" value="DDE_1"/>
    <property type="match status" value="1"/>
</dbReference>
<organism evidence="9 10">
    <name type="scientific">Diabrotica virgifera virgifera</name>
    <name type="common">western corn rootworm</name>
    <dbReference type="NCBI Taxonomy" id="50390"/>
    <lineage>
        <taxon>Eukaryota</taxon>
        <taxon>Metazoa</taxon>
        <taxon>Ecdysozoa</taxon>
        <taxon>Arthropoda</taxon>
        <taxon>Hexapoda</taxon>
        <taxon>Insecta</taxon>
        <taxon>Pterygota</taxon>
        <taxon>Neoptera</taxon>
        <taxon>Endopterygota</taxon>
        <taxon>Coleoptera</taxon>
        <taxon>Polyphaga</taxon>
        <taxon>Cucujiformia</taxon>
        <taxon>Chrysomeloidea</taxon>
        <taxon>Chrysomelidae</taxon>
        <taxon>Galerucinae</taxon>
        <taxon>Diabroticina</taxon>
        <taxon>Diabroticites</taxon>
        <taxon>Diabrotica</taxon>
    </lineage>
</organism>
<evidence type="ECO:0000256" key="7">
    <source>
        <dbReference type="SAM" id="MobiDB-lite"/>
    </source>
</evidence>
<dbReference type="InterPro" id="IPR006600">
    <property type="entry name" value="HTH_CenpB_DNA-bd_dom"/>
</dbReference>
<feature type="domain" description="HTH CENPB-type" evidence="8">
    <location>
        <begin position="65"/>
        <end position="142"/>
    </location>
</feature>
<dbReference type="InterPro" id="IPR007889">
    <property type="entry name" value="HTH_Psq"/>
</dbReference>
<keyword evidence="4" id="KW-0862">Zinc</keyword>
<evidence type="ECO:0000313" key="9">
    <source>
        <dbReference type="EnsemblMetazoa" id="XP_050512215.1"/>
    </source>
</evidence>
<dbReference type="RefSeq" id="XP_050512215.1">
    <property type="nucleotide sequence ID" value="XM_050656258.1"/>
</dbReference>
<dbReference type="PANTHER" id="PTHR19303">
    <property type="entry name" value="TRANSPOSON"/>
    <property type="match status" value="1"/>
</dbReference>
<dbReference type="InterPro" id="IPR001965">
    <property type="entry name" value="Znf_PHD"/>
</dbReference>
<dbReference type="Gene3D" id="1.10.10.60">
    <property type="entry name" value="Homeodomain-like"/>
    <property type="match status" value="1"/>
</dbReference>
<dbReference type="PANTHER" id="PTHR19303:SF71">
    <property type="entry name" value="ZINC FINGER PHD-TYPE DOMAIN-CONTAINING PROTEIN"/>
    <property type="match status" value="1"/>
</dbReference>
<proteinExistence type="predicted"/>
<keyword evidence="2" id="KW-0479">Metal-binding</keyword>
<comment type="subcellular location">
    <subcellularLocation>
        <location evidence="1">Nucleus</location>
    </subcellularLocation>
</comment>
<dbReference type="GeneID" id="126888204"/>
<keyword evidence="10" id="KW-1185">Reference proteome</keyword>
<accession>A0ABM5KPU7</accession>
<dbReference type="SUPFAM" id="SSF46689">
    <property type="entry name" value="Homeodomain-like"/>
    <property type="match status" value="1"/>
</dbReference>
<name>A0ABM5KPU7_DIAVI</name>
<evidence type="ECO:0000256" key="5">
    <source>
        <dbReference type="ARBA" id="ARBA00023125"/>
    </source>
</evidence>
<dbReference type="InterPro" id="IPR004875">
    <property type="entry name" value="DDE_SF_endonuclease_dom"/>
</dbReference>
<dbReference type="SMART" id="SM00249">
    <property type="entry name" value="PHD"/>
    <property type="match status" value="1"/>
</dbReference>
<protein>
    <recommendedName>
        <fullName evidence="8">HTH CENPB-type domain-containing protein</fullName>
    </recommendedName>
</protein>
<evidence type="ECO:0000256" key="3">
    <source>
        <dbReference type="ARBA" id="ARBA00022771"/>
    </source>
</evidence>
<dbReference type="PROSITE" id="PS51253">
    <property type="entry name" value="HTH_CENPB"/>
    <property type="match status" value="1"/>
</dbReference>
<keyword evidence="5" id="KW-0238">DNA-binding</keyword>
<dbReference type="CDD" id="cd15517">
    <property type="entry name" value="PHD_TCF19_like"/>
    <property type="match status" value="1"/>
</dbReference>
<dbReference type="Proteomes" id="UP001652700">
    <property type="component" value="Unplaced"/>
</dbReference>
<dbReference type="InterPro" id="IPR011011">
    <property type="entry name" value="Znf_FYVE_PHD"/>
</dbReference>
<sequence length="641" mass="72279">MVRNYVRKTERQSWPVDSMEQAISAVIDGNTSLDKASSQYGVPKSTLARYVKKKRDSPEFRINKQSGKFTCIFNEQQELELANYVKNMEKRLFGLSMKDLRRLAYQLAHRNGIIHNFNQINQTAGQDWINGFLKRHPDLSIREPEATSGARAMGFNRVAVAQFQSLLKECIDKYKLNSDRIFNCDETGISVNPKGHSKIIATKGKRQVGTLTSSERGETVTVELCFSASGSYMAPMLIFPRKRKQQEFELGLPPGGWAEVSDSGWITTETFVSWFKKFIYFSKATKDAPVLLLFDDHSTHTKNIELIDLARDNGVILLCFPPHCSHRLQPLDVSLMRPISIYYEEEVRRWLRSNPGKVVTLFQIASLFGTAFINAATMKTALNGFKKTAIWPLDINAFTEDDFLLSAPTDIQIEIDDNLESRNANDLSTTNEVADEEQISQNDATTELIGTNSKTPASNGEHLPVLPQCSWMPDPVQIPSGKSNLTSFPTASPQHVLPIPKVEQNKKRTSRKKGKTAILTLSPYFEELKKAKEETKTKAAKKVERVKRKVSFSKDGSKATKEKVVKKKRVLLNKDLKDKTRDSDSSDTEDDAECLYCQDFYSTSNEGWVACSSCYSWGHNSCADVDSEDDESVFICELCVN</sequence>
<dbReference type="EnsemblMetazoa" id="XM_050656258.1">
    <property type="protein sequence ID" value="XP_050512215.1"/>
    <property type="gene ID" value="LOC126888204"/>
</dbReference>
<dbReference type="Pfam" id="PF05225">
    <property type="entry name" value="HTH_psq"/>
    <property type="match status" value="1"/>
</dbReference>
<keyword evidence="3" id="KW-0863">Zinc-finger</keyword>
<dbReference type="InterPro" id="IPR050863">
    <property type="entry name" value="CenT-Element_Derived"/>
</dbReference>
<dbReference type="InterPro" id="IPR009057">
    <property type="entry name" value="Homeodomain-like_sf"/>
</dbReference>